<keyword evidence="3" id="KW-1185">Reference proteome</keyword>
<evidence type="ECO:0000259" key="1">
    <source>
        <dbReference type="PROSITE" id="PS51038"/>
    </source>
</evidence>
<dbReference type="CDD" id="cd04708">
    <property type="entry name" value="BAH_plantDCM_II"/>
    <property type="match status" value="1"/>
</dbReference>
<dbReference type="AlphaFoldDB" id="A0AAD8J5S2"/>
<dbReference type="InterPro" id="IPR043151">
    <property type="entry name" value="BAH_sf"/>
</dbReference>
<dbReference type="InterPro" id="IPR001025">
    <property type="entry name" value="BAH_dom"/>
</dbReference>
<proteinExistence type="predicted"/>
<dbReference type="GO" id="GO:0005634">
    <property type="term" value="C:nucleus"/>
    <property type="evidence" value="ECO:0007669"/>
    <property type="project" value="TreeGrafter"/>
</dbReference>
<dbReference type="SMART" id="SM00439">
    <property type="entry name" value="BAH"/>
    <property type="match status" value="1"/>
</dbReference>
<organism evidence="2 3">
    <name type="scientific">Heracleum sosnowskyi</name>
    <dbReference type="NCBI Taxonomy" id="360622"/>
    <lineage>
        <taxon>Eukaryota</taxon>
        <taxon>Viridiplantae</taxon>
        <taxon>Streptophyta</taxon>
        <taxon>Embryophyta</taxon>
        <taxon>Tracheophyta</taxon>
        <taxon>Spermatophyta</taxon>
        <taxon>Magnoliopsida</taxon>
        <taxon>eudicotyledons</taxon>
        <taxon>Gunneridae</taxon>
        <taxon>Pentapetalae</taxon>
        <taxon>asterids</taxon>
        <taxon>campanulids</taxon>
        <taxon>Apiales</taxon>
        <taxon>Apiaceae</taxon>
        <taxon>Apioideae</taxon>
        <taxon>apioid superclade</taxon>
        <taxon>Tordylieae</taxon>
        <taxon>Tordyliinae</taxon>
        <taxon>Heracleum</taxon>
    </lineage>
</organism>
<dbReference type="GO" id="GO:0003886">
    <property type="term" value="F:DNA (cytosine-5-)-methyltransferase activity"/>
    <property type="evidence" value="ECO:0007669"/>
    <property type="project" value="TreeGrafter"/>
</dbReference>
<dbReference type="GO" id="GO:0003682">
    <property type="term" value="F:chromatin binding"/>
    <property type="evidence" value="ECO:0007669"/>
    <property type="project" value="InterPro"/>
</dbReference>
<dbReference type="EMBL" id="JAUIZM010000002">
    <property type="protein sequence ID" value="KAK1397716.1"/>
    <property type="molecule type" value="Genomic_DNA"/>
</dbReference>
<gene>
    <name evidence="2" type="ORF">POM88_007579</name>
</gene>
<dbReference type="Proteomes" id="UP001237642">
    <property type="component" value="Unassembled WGS sequence"/>
</dbReference>
<reference evidence="2" key="1">
    <citation type="submission" date="2023-02" db="EMBL/GenBank/DDBJ databases">
        <title>Genome of toxic invasive species Heracleum sosnowskyi carries increased number of genes despite the absence of recent whole-genome duplications.</title>
        <authorList>
            <person name="Schelkunov M."/>
            <person name="Shtratnikova V."/>
            <person name="Makarenko M."/>
            <person name="Klepikova A."/>
            <person name="Omelchenko D."/>
            <person name="Novikova G."/>
            <person name="Obukhova E."/>
            <person name="Bogdanov V."/>
            <person name="Penin A."/>
            <person name="Logacheva M."/>
        </authorList>
    </citation>
    <scope>NUCLEOTIDE SEQUENCE</scope>
    <source>
        <strain evidence="2">Hsosn_3</strain>
        <tissue evidence="2">Leaf</tissue>
    </source>
</reference>
<feature type="domain" description="BAH" evidence="1">
    <location>
        <begin position="100"/>
        <end position="240"/>
    </location>
</feature>
<name>A0AAD8J5S2_9APIA</name>
<comment type="caution">
    <text evidence="2">The sequence shown here is derived from an EMBL/GenBank/DDBJ whole genome shotgun (WGS) entry which is preliminary data.</text>
</comment>
<evidence type="ECO:0000313" key="3">
    <source>
        <dbReference type="Proteomes" id="UP001237642"/>
    </source>
</evidence>
<dbReference type="Pfam" id="PF01426">
    <property type="entry name" value="BAH"/>
    <property type="match status" value="1"/>
</dbReference>
<dbReference type="PROSITE" id="PS51038">
    <property type="entry name" value="BAH"/>
    <property type="match status" value="1"/>
</dbReference>
<dbReference type="InterPro" id="IPR050390">
    <property type="entry name" value="C5-Methyltransferase"/>
</dbReference>
<accession>A0AAD8J5S2</accession>
<sequence length="317" mass="35722">MPVVVDIRLRPWGHQHRKMNANADKVDKARAEERKNKGLETEVYCKSLYWPERGAFFSLPINCMGLGSGTCSSCNTVKDHNEKYNFTVNSSKTSFVYKETEYSVLDYIYVSPHRFAIERVGHETFKGGRNVGLKAFAICQLLEIVVPKAPKQPDNSSNEVKVRRFYRPEDISDAKAYCSDIREVYYSEVTHTLLVEAIEGRCEVRKKSDLPSCDAPTIYEHMFFCECLYDPHKGSLKQLPPNIKLRFSAAKGASDSLRKNKGKCIKRENDLGAEKSKENCLATLDIFAGYGGLSEGLQQSGLSLSLSHTLTLTPPTR</sequence>
<reference evidence="2" key="2">
    <citation type="submission" date="2023-05" db="EMBL/GenBank/DDBJ databases">
        <authorList>
            <person name="Schelkunov M.I."/>
        </authorList>
    </citation>
    <scope>NUCLEOTIDE SEQUENCE</scope>
    <source>
        <strain evidence="2">Hsosn_3</strain>
        <tissue evidence="2">Leaf</tissue>
    </source>
</reference>
<dbReference type="PANTHER" id="PTHR10629:SF52">
    <property type="entry name" value="DNA (CYTOSINE-5)-METHYLTRANSFERASE 1"/>
    <property type="match status" value="1"/>
</dbReference>
<dbReference type="GO" id="GO:0003677">
    <property type="term" value="F:DNA binding"/>
    <property type="evidence" value="ECO:0007669"/>
    <property type="project" value="TreeGrafter"/>
</dbReference>
<dbReference type="PANTHER" id="PTHR10629">
    <property type="entry name" value="CYTOSINE-SPECIFIC METHYLTRANSFERASE"/>
    <property type="match status" value="1"/>
</dbReference>
<dbReference type="GO" id="GO:0044027">
    <property type="term" value="P:negative regulation of gene expression via chromosomal CpG island methylation"/>
    <property type="evidence" value="ECO:0007669"/>
    <property type="project" value="TreeGrafter"/>
</dbReference>
<dbReference type="Gene3D" id="2.30.30.490">
    <property type="match status" value="1"/>
</dbReference>
<evidence type="ECO:0000313" key="2">
    <source>
        <dbReference type="EMBL" id="KAK1397716.1"/>
    </source>
</evidence>
<protein>
    <recommendedName>
        <fullName evidence="1">BAH domain-containing protein</fullName>
    </recommendedName>
</protein>